<keyword evidence="3" id="KW-1185">Reference proteome</keyword>
<dbReference type="GO" id="GO:0006515">
    <property type="term" value="P:protein quality control for misfolded or incompletely synthesized proteins"/>
    <property type="evidence" value="ECO:0007669"/>
    <property type="project" value="TreeGrafter"/>
</dbReference>
<keyword evidence="1" id="KW-0812">Transmembrane</keyword>
<evidence type="ECO:0000313" key="3">
    <source>
        <dbReference type="Proteomes" id="UP000504638"/>
    </source>
</evidence>
<dbReference type="SUPFAM" id="SSF48452">
    <property type="entry name" value="TPR-like"/>
    <property type="match status" value="1"/>
</dbReference>
<evidence type="ECO:0000256" key="1">
    <source>
        <dbReference type="SAM" id="Phobius"/>
    </source>
</evidence>
<name>A0A6G1FV05_9PEZI</name>
<dbReference type="RefSeq" id="XP_033531278.1">
    <property type="nucleotide sequence ID" value="XM_033680106.1"/>
</dbReference>
<evidence type="ECO:0000313" key="4">
    <source>
        <dbReference type="RefSeq" id="XP_033531278.1"/>
    </source>
</evidence>
<reference evidence="4" key="2">
    <citation type="submission" date="2020-04" db="EMBL/GenBank/DDBJ databases">
        <authorList>
            <consortium name="NCBI Genome Project"/>
        </authorList>
    </citation>
    <scope>NUCLEOTIDE SEQUENCE</scope>
    <source>
        <strain evidence="4">CBS 781.70</strain>
    </source>
</reference>
<evidence type="ECO:0008006" key="5">
    <source>
        <dbReference type="Google" id="ProtNLM"/>
    </source>
</evidence>
<dbReference type="PANTHER" id="PTHR28142:SF1">
    <property type="entry name" value="MITOCHONDRIAL INNER MEMBRANE I-AAA PROTEASE SUPERCOMPLEX SUBUNIT MGR3-RELATED"/>
    <property type="match status" value="1"/>
</dbReference>
<dbReference type="Proteomes" id="UP000504638">
    <property type="component" value="Unplaced"/>
</dbReference>
<keyword evidence="1" id="KW-0472">Membrane</keyword>
<accession>A0A6G1FV05</accession>
<dbReference type="GO" id="GO:0031942">
    <property type="term" value="C:i-AAA complex"/>
    <property type="evidence" value="ECO:0007669"/>
    <property type="project" value="TreeGrafter"/>
</dbReference>
<dbReference type="OrthoDB" id="10050400at2759"/>
<keyword evidence="1" id="KW-1133">Transmembrane helix</keyword>
<evidence type="ECO:0000313" key="2">
    <source>
        <dbReference type="EMBL" id="KAF1809647.1"/>
    </source>
</evidence>
<dbReference type="PANTHER" id="PTHR28142">
    <property type="entry name" value="MITOCHONDRIAL INNER MEMBRANE I-AAA PROTEASE SUPERCOMPLEX SUBUNIT MGR3-RELATED"/>
    <property type="match status" value="1"/>
</dbReference>
<organism evidence="2">
    <name type="scientific">Eremomyces bilateralis CBS 781.70</name>
    <dbReference type="NCBI Taxonomy" id="1392243"/>
    <lineage>
        <taxon>Eukaryota</taxon>
        <taxon>Fungi</taxon>
        <taxon>Dikarya</taxon>
        <taxon>Ascomycota</taxon>
        <taxon>Pezizomycotina</taxon>
        <taxon>Dothideomycetes</taxon>
        <taxon>Dothideomycetes incertae sedis</taxon>
        <taxon>Eremomycetales</taxon>
        <taxon>Eremomycetaceae</taxon>
        <taxon>Eremomyces</taxon>
    </lineage>
</organism>
<feature type="transmembrane region" description="Helical" evidence="1">
    <location>
        <begin position="72"/>
        <end position="95"/>
    </location>
</feature>
<reference evidence="4" key="3">
    <citation type="submission" date="2025-04" db="UniProtKB">
        <authorList>
            <consortium name="RefSeq"/>
        </authorList>
    </citation>
    <scope>IDENTIFICATION</scope>
    <source>
        <strain evidence="4">CBS 781.70</strain>
    </source>
</reference>
<dbReference type="GO" id="GO:0051787">
    <property type="term" value="F:misfolded protein binding"/>
    <property type="evidence" value="ECO:0007669"/>
    <property type="project" value="TreeGrafter"/>
</dbReference>
<dbReference type="EMBL" id="ML975171">
    <property type="protein sequence ID" value="KAF1809647.1"/>
    <property type="molecule type" value="Genomic_DNA"/>
</dbReference>
<dbReference type="Gene3D" id="1.25.40.10">
    <property type="entry name" value="Tetratricopeptide repeat domain"/>
    <property type="match status" value="1"/>
</dbReference>
<gene>
    <name evidence="2 4" type="ORF">P152DRAFT_461333</name>
</gene>
<protein>
    <recommendedName>
        <fullName evidence="5">TPR domain-containing protein</fullName>
    </recommendedName>
</protein>
<dbReference type="CDD" id="cd24145">
    <property type="entry name" value="Mgr3-like"/>
    <property type="match status" value="1"/>
</dbReference>
<dbReference type="InterPro" id="IPR040201">
    <property type="entry name" value="Mrg3-like"/>
</dbReference>
<dbReference type="GeneID" id="54420676"/>
<dbReference type="InterPro" id="IPR011990">
    <property type="entry name" value="TPR-like_helical_dom_sf"/>
</dbReference>
<reference evidence="2 4" key="1">
    <citation type="submission" date="2020-01" db="EMBL/GenBank/DDBJ databases">
        <authorList>
            <consortium name="DOE Joint Genome Institute"/>
            <person name="Haridas S."/>
            <person name="Albert R."/>
            <person name="Binder M."/>
            <person name="Bloem J."/>
            <person name="Labutti K."/>
            <person name="Salamov A."/>
            <person name="Andreopoulos B."/>
            <person name="Baker S.E."/>
            <person name="Barry K."/>
            <person name="Bills G."/>
            <person name="Bluhm B.H."/>
            <person name="Cannon C."/>
            <person name="Castanera R."/>
            <person name="Culley D.E."/>
            <person name="Daum C."/>
            <person name="Ezra D."/>
            <person name="Gonzalez J.B."/>
            <person name="Henrissat B."/>
            <person name="Kuo A."/>
            <person name="Liang C."/>
            <person name="Lipzen A."/>
            <person name="Lutzoni F."/>
            <person name="Magnuson J."/>
            <person name="Mondo S."/>
            <person name="Nolan M."/>
            <person name="Ohm R."/>
            <person name="Pangilinan J."/>
            <person name="Park H.-J."/>
            <person name="Ramirez L."/>
            <person name="Alfaro M."/>
            <person name="Sun H."/>
            <person name="Tritt A."/>
            <person name="Yoshinaga Y."/>
            <person name="Zwiers L.-H."/>
            <person name="Turgeon B.G."/>
            <person name="Goodwin S.B."/>
            <person name="Spatafora J.W."/>
            <person name="Crous P.W."/>
            <person name="Grigoriev I.V."/>
        </authorList>
    </citation>
    <scope>NUCLEOTIDE SEQUENCE</scope>
    <source>
        <strain evidence="2 4">CBS 781.70</strain>
    </source>
</reference>
<proteinExistence type="predicted"/>
<sequence length="421" mass="48405">MNSRPLLRATGRRTEPFFQHQNLGHTRCYRYTRLSPHRPELRFLDRPVRRQLQYRHASSWQEIKRAAREHPYTMTLGVTCVGISLSILGWFVWWYTKYVIPSYENIPDPVAEKLRRAIYFTNIQLDVRKANRYYREALEKAQECGMDQWSDEVMGIKIMVAFLFEKANDYATSIRVLELVKRDALRWLEKEGKDHMADGRRTRVLAKACGISGKLGELYGSPWIEDFDKSHAELLWAVETVLKEQKRRNTEGVKEGEGEWMDDEEIGGSMEALARSYQEKNQHYLAAPLYLQALRHCPSDSCHSVVLMTNLASAIAEQRPPSSDSAKSMDMPSLTEQARLWLQKSLDLAKIIPPDQYSSECDEGRVAALHNLGELAERGNRLHEAKRSYEEAKTIAKGVGFEEGLKEATISLNRVQKALAV</sequence>
<dbReference type="AlphaFoldDB" id="A0A6G1FV05"/>